<accession>A0ABD2B7F0</accession>
<comment type="caution">
    <text evidence="1">The sequence shown here is derived from an EMBL/GenBank/DDBJ whole genome shotgun (WGS) entry which is preliminary data.</text>
</comment>
<name>A0ABD2B7F0_VESSQ</name>
<protein>
    <submittedName>
        <fullName evidence="1">Uncharacterized protein</fullName>
    </submittedName>
</protein>
<evidence type="ECO:0000313" key="2">
    <source>
        <dbReference type="Proteomes" id="UP001607302"/>
    </source>
</evidence>
<reference evidence="1 2" key="1">
    <citation type="journal article" date="2024" name="Ann. Entomol. Soc. Am.">
        <title>Genomic analyses of the southern and eastern yellowjacket wasps (Hymenoptera: Vespidae) reveal evolutionary signatures of social life.</title>
        <authorList>
            <person name="Catto M.A."/>
            <person name="Caine P.B."/>
            <person name="Orr S.E."/>
            <person name="Hunt B.G."/>
            <person name="Goodisman M.A.D."/>
        </authorList>
    </citation>
    <scope>NUCLEOTIDE SEQUENCE [LARGE SCALE GENOMIC DNA]</scope>
    <source>
        <strain evidence="1">233</strain>
        <tissue evidence="1">Head and thorax</tissue>
    </source>
</reference>
<gene>
    <name evidence="1" type="ORF">V1478_006278</name>
</gene>
<keyword evidence="2" id="KW-1185">Reference proteome</keyword>
<organism evidence="1 2">
    <name type="scientific">Vespula squamosa</name>
    <name type="common">Southern yellow jacket</name>
    <name type="synonym">Wasp</name>
    <dbReference type="NCBI Taxonomy" id="30214"/>
    <lineage>
        <taxon>Eukaryota</taxon>
        <taxon>Metazoa</taxon>
        <taxon>Ecdysozoa</taxon>
        <taxon>Arthropoda</taxon>
        <taxon>Hexapoda</taxon>
        <taxon>Insecta</taxon>
        <taxon>Pterygota</taxon>
        <taxon>Neoptera</taxon>
        <taxon>Endopterygota</taxon>
        <taxon>Hymenoptera</taxon>
        <taxon>Apocrita</taxon>
        <taxon>Aculeata</taxon>
        <taxon>Vespoidea</taxon>
        <taxon>Vespidae</taxon>
        <taxon>Vespinae</taxon>
        <taxon>Vespula</taxon>
    </lineage>
</organism>
<proteinExistence type="predicted"/>
<sequence>MLVVQRINKGSTQIKEESSIIFLEQDAHRAEDQQRPCTNKRRIIHHLPGAGCSSCRGSTKTPIIIAIVRVAMDGVLYRLNKIKIAN</sequence>
<dbReference type="EMBL" id="JAUDFV010000132">
    <property type="protein sequence ID" value="KAL2728646.1"/>
    <property type="molecule type" value="Genomic_DNA"/>
</dbReference>
<dbReference type="AlphaFoldDB" id="A0ABD2B7F0"/>
<evidence type="ECO:0000313" key="1">
    <source>
        <dbReference type="EMBL" id="KAL2728646.1"/>
    </source>
</evidence>
<dbReference type="Proteomes" id="UP001607302">
    <property type="component" value="Unassembled WGS sequence"/>
</dbReference>